<dbReference type="GO" id="GO:0005886">
    <property type="term" value="C:plasma membrane"/>
    <property type="evidence" value="ECO:0007669"/>
    <property type="project" value="UniProtKB-SubCell"/>
</dbReference>
<dbReference type="AlphaFoldDB" id="A0AAJ1UAU1"/>
<evidence type="ECO:0000256" key="6">
    <source>
        <dbReference type="SAM" id="Phobius"/>
    </source>
</evidence>
<feature type="transmembrane region" description="Helical" evidence="6">
    <location>
        <begin position="380"/>
        <end position="400"/>
    </location>
</feature>
<dbReference type="GO" id="GO:0022857">
    <property type="term" value="F:transmembrane transporter activity"/>
    <property type="evidence" value="ECO:0007669"/>
    <property type="project" value="InterPro"/>
</dbReference>
<evidence type="ECO:0000256" key="1">
    <source>
        <dbReference type="ARBA" id="ARBA00004651"/>
    </source>
</evidence>
<evidence type="ECO:0000313" key="9">
    <source>
        <dbReference type="Proteomes" id="UP001239215"/>
    </source>
</evidence>
<dbReference type="EMBL" id="JAUTAN010000001">
    <property type="protein sequence ID" value="MDQ1106797.1"/>
    <property type="molecule type" value="Genomic_DNA"/>
</dbReference>
<evidence type="ECO:0000256" key="4">
    <source>
        <dbReference type="ARBA" id="ARBA00023136"/>
    </source>
</evidence>
<proteinExistence type="predicted"/>
<dbReference type="InterPro" id="IPR036259">
    <property type="entry name" value="MFS_trans_sf"/>
</dbReference>
<evidence type="ECO:0000259" key="7">
    <source>
        <dbReference type="PROSITE" id="PS50850"/>
    </source>
</evidence>
<feature type="domain" description="Major facilitator superfamily (MFS) profile" evidence="7">
    <location>
        <begin position="218"/>
        <end position="428"/>
    </location>
</feature>
<dbReference type="InterPro" id="IPR020846">
    <property type="entry name" value="MFS_dom"/>
</dbReference>
<dbReference type="Pfam" id="PF07690">
    <property type="entry name" value="MFS_1"/>
    <property type="match status" value="1"/>
</dbReference>
<dbReference type="RefSeq" id="WP_307205225.1">
    <property type="nucleotide sequence ID" value="NZ_JAUTAN010000001.1"/>
</dbReference>
<dbReference type="PANTHER" id="PTHR23542">
    <property type="match status" value="1"/>
</dbReference>
<feature type="transmembrane region" description="Helical" evidence="6">
    <location>
        <begin position="48"/>
        <end position="68"/>
    </location>
</feature>
<dbReference type="PANTHER" id="PTHR23542:SF1">
    <property type="entry name" value="MAJOR FACILITATOR SUPERFAMILY (MFS) PROFILE DOMAIN-CONTAINING PROTEIN"/>
    <property type="match status" value="1"/>
</dbReference>
<evidence type="ECO:0000256" key="2">
    <source>
        <dbReference type="ARBA" id="ARBA00022692"/>
    </source>
</evidence>
<keyword evidence="4 6" id="KW-0472">Membrane</keyword>
<dbReference type="Proteomes" id="UP001239215">
    <property type="component" value="Unassembled WGS sequence"/>
</dbReference>
<dbReference type="Gene3D" id="1.20.1250.20">
    <property type="entry name" value="MFS general substrate transporter like domains"/>
    <property type="match status" value="1"/>
</dbReference>
<reference evidence="8" key="1">
    <citation type="submission" date="2023-07" db="EMBL/GenBank/DDBJ databases">
        <title>Functional and genomic diversity of the sorghum phyllosphere microbiome.</title>
        <authorList>
            <person name="Shade A."/>
        </authorList>
    </citation>
    <scope>NUCLEOTIDE SEQUENCE</scope>
    <source>
        <strain evidence="8">SORGH_AS_1067</strain>
    </source>
</reference>
<feature type="transmembrane region" description="Helical" evidence="6">
    <location>
        <begin position="341"/>
        <end position="360"/>
    </location>
</feature>
<feature type="transmembrane region" description="Helical" evidence="6">
    <location>
        <begin position="176"/>
        <end position="195"/>
    </location>
</feature>
<dbReference type="PROSITE" id="PS50850">
    <property type="entry name" value="MFS"/>
    <property type="match status" value="1"/>
</dbReference>
<evidence type="ECO:0000256" key="3">
    <source>
        <dbReference type="ARBA" id="ARBA00022989"/>
    </source>
</evidence>
<comment type="subcellular location">
    <subcellularLocation>
        <location evidence="1">Cell membrane</location>
        <topology evidence="1">Multi-pass membrane protein</topology>
    </subcellularLocation>
</comment>
<feature type="transmembrane region" description="Helical" evidence="6">
    <location>
        <begin position="207"/>
        <end position="232"/>
    </location>
</feature>
<dbReference type="InterPro" id="IPR011701">
    <property type="entry name" value="MFS"/>
</dbReference>
<evidence type="ECO:0000256" key="5">
    <source>
        <dbReference type="SAM" id="MobiDB-lite"/>
    </source>
</evidence>
<dbReference type="SUPFAM" id="SSF103473">
    <property type="entry name" value="MFS general substrate transporter"/>
    <property type="match status" value="1"/>
</dbReference>
<evidence type="ECO:0000313" key="8">
    <source>
        <dbReference type="EMBL" id="MDQ1106797.1"/>
    </source>
</evidence>
<organism evidence="8 9">
    <name type="scientific">Nocardioides zeae</name>
    <dbReference type="NCBI Taxonomy" id="1457234"/>
    <lineage>
        <taxon>Bacteria</taxon>
        <taxon>Bacillati</taxon>
        <taxon>Actinomycetota</taxon>
        <taxon>Actinomycetes</taxon>
        <taxon>Propionibacteriales</taxon>
        <taxon>Nocardioidaceae</taxon>
        <taxon>Nocardioides</taxon>
    </lineage>
</organism>
<feature type="transmembrane region" description="Helical" evidence="6">
    <location>
        <begin position="307"/>
        <end position="329"/>
    </location>
</feature>
<keyword evidence="2 6" id="KW-0812">Transmembrane</keyword>
<name>A0AAJ1UAU1_9ACTN</name>
<keyword evidence="3 6" id="KW-1133">Transmembrane helix</keyword>
<feature type="transmembrane region" description="Helical" evidence="6">
    <location>
        <begin position="252"/>
        <end position="272"/>
    </location>
</feature>
<feature type="transmembrane region" description="Helical" evidence="6">
    <location>
        <begin position="284"/>
        <end position="301"/>
    </location>
</feature>
<feature type="region of interest" description="Disordered" evidence="5">
    <location>
        <begin position="409"/>
        <end position="428"/>
    </location>
</feature>
<comment type="caution">
    <text evidence="8">The sequence shown here is derived from an EMBL/GenBank/DDBJ whole genome shotgun (WGS) entry which is preliminary data.</text>
</comment>
<accession>A0AAJ1UAU1</accession>
<gene>
    <name evidence="8" type="ORF">QE405_004081</name>
</gene>
<sequence length="428" mass="41985">MSPMHSYRRLVSLTSPTYVLVAFVARVPLAMSQIGTLLLVAAETGSYGAGGATAGALAVANAVGAPVAGSLADRWGQRPVVLVQSVVGAVGLVALVLCATGGAPLTTLLVVAALAGAALPQVGPLARVRWRPLTAGEAQQGRLVATAFSYEGAADEASFVLGPAVVGLLAALVDPAGALVVAAVTLGVFGTAFGLHGSAPRGTGRRFGGTSAPLLTATVLVLLGAQTLLGMVFGSIQTGSTAVATDAGMPGAAGLVHALLGVGSVTAALTYAYLPDRFTLGRRLLVAAAALAVLSAPLLLADTLPAVAAVTLVLGFAVAPYMITTFTLAERVVPVARVATAMTLLAGATGLGYAAGAALAGRLADLARAGSIDLGAPTAAYVVTVGSGVAALLLAGAAAWRRTLVAEVPDGDPEPASAPDTPAITAVR</sequence>
<feature type="transmembrane region" description="Helical" evidence="6">
    <location>
        <begin position="80"/>
        <end position="102"/>
    </location>
</feature>
<protein>
    <submittedName>
        <fullName evidence="8">MFS family permease</fullName>
    </submittedName>
</protein>